<sequence length="145" mass="15608">MTTIAYKDGVIAYDSRITNGTFIDTDDYEKCVEREGVKFVLTGATADFPRLIESFFGARHKNVDCSALAFDGQTIWCMGHNNRDGFWKTAIAPGGTHAMGSGMPHAFTAMDMGASAAEAVEITKKRDTCTGGRVRTLQVAAADVS</sequence>
<accession>A0A8T8C006</accession>
<evidence type="ECO:0000313" key="1">
    <source>
        <dbReference type="EMBL" id="QHE96849.1"/>
    </source>
</evidence>
<proteinExistence type="predicted"/>
<gene>
    <name evidence="1" type="ORF">PMA4326_009585</name>
</gene>
<dbReference type="AlphaFoldDB" id="A0A8T8C006"/>
<organism evidence="1 2">
    <name type="scientific">Pseudomonas syringae pv. maculicola str. ES4326</name>
    <dbReference type="NCBI Taxonomy" id="629265"/>
    <lineage>
        <taxon>Bacteria</taxon>
        <taxon>Pseudomonadati</taxon>
        <taxon>Pseudomonadota</taxon>
        <taxon>Gammaproteobacteria</taxon>
        <taxon>Pseudomonadales</taxon>
        <taxon>Pseudomonadaceae</taxon>
        <taxon>Pseudomonas</taxon>
    </lineage>
</organism>
<dbReference type="EMBL" id="CP047260">
    <property type="protein sequence ID" value="QHE96849.1"/>
    <property type="molecule type" value="Genomic_DNA"/>
</dbReference>
<name>A0A8T8C006_PSEYM</name>
<keyword evidence="1" id="KW-0647">Proteasome</keyword>
<dbReference type="SUPFAM" id="SSF56235">
    <property type="entry name" value="N-terminal nucleophile aminohydrolases (Ntn hydrolases)"/>
    <property type="match status" value="1"/>
</dbReference>
<reference evidence="1 2" key="1">
    <citation type="journal article" date="2011" name="PLoS Pathog.">
        <title>Dynamic evolution of pathogenicity revealed by sequencing and comparative genomics of 19 Pseudomonas syringae isolates.</title>
        <authorList>
            <person name="Baltrus D.A."/>
            <person name="Nishimura M.T."/>
            <person name="Romanchuk A."/>
            <person name="Chang J.H."/>
            <person name="Mukhtar M.S."/>
            <person name="Cherkis K."/>
            <person name="Roach J."/>
            <person name="Grant S.R."/>
            <person name="Jones C.D."/>
            <person name="Dangl J.L."/>
        </authorList>
    </citation>
    <scope>NUCLEOTIDE SEQUENCE [LARGE SCALE GENOMIC DNA]</scope>
    <source>
        <strain evidence="1 2">ES4326</strain>
    </source>
</reference>
<evidence type="ECO:0000313" key="2">
    <source>
        <dbReference type="Proteomes" id="UP000003811"/>
    </source>
</evidence>
<dbReference type="InterPro" id="IPR029055">
    <property type="entry name" value="Ntn_hydrolases_N"/>
</dbReference>
<dbReference type="RefSeq" id="WP_007249806.1">
    <property type="nucleotide sequence ID" value="NZ_CP047260.1"/>
</dbReference>
<dbReference type="Proteomes" id="UP000003811">
    <property type="component" value="Chromosome"/>
</dbReference>
<protein>
    <submittedName>
        <fullName evidence="1">Proteasome subunit beta</fullName>
    </submittedName>
</protein>
<dbReference type="GO" id="GO:0000502">
    <property type="term" value="C:proteasome complex"/>
    <property type="evidence" value="ECO:0007669"/>
    <property type="project" value="UniProtKB-KW"/>
</dbReference>